<reference evidence="1" key="1">
    <citation type="journal article" date="2021" name="Proc. Natl. Acad. Sci. U.S.A.">
        <title>A Catalog of Tens of Thousands of Viruses from Human Metagenomes Reveals Hidden Associations with Chronic Diseases.</title>
        <authorList>
            <person name="Tisza M.J."/>
            <person name="Buck C.B."/>
        </authorList>
    </citation>
    <scope>NUCLEOTIDE SEQUENCE</scope>
    <source>
        <strain evidence="1">CtOZu12</strain>
    </source>
</reference>
<dbReference type="Pfam" id="PF26092">
    <property type="entry name" value="T4_Y16D"/>
    <property type="match status" value="1"/>
</dbReference>
<sequence length="103" mass="12125">MSKIICAAIKFTPRFIPDDIKKDIILPCPRHGDGYRNFARISNMLTGNYKPFDWDKEEGFIDEAGNFYTREKAFELVKDSLPASLIYFKEQRKETELYSEDLY</sequence>
<dbReference type="InterPro" id="IPR058630">
    <property type="entry name" value="T4_Y16D"/>
</dbReference>
<dbReference type="EMBL" id="BK029940">
    <property type="protein sequence ID" value="DAD55853.1"/>
    <property type="molecule type" value="Genomic_DNA"/>
</dbReference>
<organism evidence="1">
    <name type="scientific">Bacteriophage sp</name>
    <dbReference type="NCBI Taxonomy" id="38018"/>
    <lineage>
        <taxon>Viruses</taxon>
    </lineage>
</organism>
<name>A0A8D9PER2_9VIRU</name>
<protein>
    <submittedName>
        <fullName evidence="1">Uncharacterized protein</fullName>
    </submittedName>
</protein>
<accession>A0A8D9PER2</accession>
<proteinExistence type="predicted"/>
<evidence type="ECO:0000313" key="1">
    <source>
        <dbReference type="EMBL" id="DAD55853.1"/>
    </source>
</evidence>